<gene>
    <name evidence="7" type="primary">LOC107216885</name>
</gene>
<dbReference type="KEGG" id="nlo:107216885"/>
<evidence type="ECO:0000256" key="3">
    <source>
        <dbReference type="ARBA" id="ARBA00022490"/>
    </source>
</evidence>
<organism evidence="7">
    <name type="scientific">Neodiprion lecontei</name>
    <name type="common">Redheaded pine sawfly</name>
    <dbReference type="NCBI Taxonomy" id="441921"/>
    <lineage>
        <taxon>Eukaryota</taxon>
        <taxon>Metazoa</taxon>
        <taxon>Ecdysozoa</taxon>
        <taxon>Arthropoda</taxon>
        <taxon>Hexapoda</taxon>
        <taxon>Insecta</taxon>
        <taxon>Pterygota</taxon>
        <taxon>Neoptera</taxon>
        <taxon>Endopterygota</taxon>
        <taxon>Hymenoptera</taxon>
        <taxon>Tenthredinoidea</taxon>
        <taxon>Diprionidae</taxon>
        <taxon>Diprioninae</taxon>
        <taxon>Neodiprion</taxon>
    </lineage>
</organism>
<dbReference type="PANTHER" id="PTHR18829">
    <property type="entry name" value="PROTEIN YAE1 HOMOLOG"/>
    <property type="match status" value="1"/>
</dbReference>
<evidence type="ECO:0000259" key="5">
    <source>
        <dbReference type="Pfam" id="PF09811"/>
    </source>
</evidence>
<protein>
    <submittedName>
        <fullName evidence="7">Uncharacterized protein LOC107216885</fullName>
    </submittedName>
</protein>
<keyword evidence="4" id="KW-0539">Nucleus</keyword>
<dbReference type="Pfam" id="PF09811">
    <property type="entry name" value="Yae1_N"/>
    <property type="match status" value="1"/>
</dbReference>
<comment type="subcellular location">
    <subcellularLocation>
        <location evidence="2">Cytoplasm</location>
    </subcellularLocation>
    <subcellularLocation>
        <location evidence="1">Nucleus</location>
    </subcellularLocation>
</comment>
<evidence type="ECO:0000256" key="4">
    <source>
        <dbReference type="ARBA" id="ARBA00023242"/>
    </source>
</evidence>
<keyword evidence="3" id="KW-0963">Cytoplasm</keyword>
<feature type="domain" description="Essential protein Yae1 N-terminal" evidence="5">
    <location>
        <begin position="29"/>
        <end position="67"/>
    </location>
</feature>
<dbReference type="PANTHER" id="PTHR18829:SF0">
    <property type="entry name" value="PROTEIN YAE1 HOMOLOG"/>
    <property type="match status" value="1"/>
</dbReference>
<dbReference type="InterPro" id="IPR038881">
    <property type="entry name" value="Yae1-like"/>
</dbReference>
<proteinExistence type="predicted"/>
<dbReference type="GeneID" id="107216885"/>
<evidence type="ECO:0000313" key="7">
    <source>
        <dbReference type="RefSeq" id="XP_015509691.1"/>
    </source>
</evidence>
<evidence type="ECO:0000256" key="2">
    <source>
        <dbReference type="ARBA" id="ARBA00004496"/>
    </source>
</evidence>
<sequence>MDDCEEIEHSVELSERNWNRVINRAIKAGYREGVEEGKKSVFQEGFDIGYKDAFETAFVLGKYKGLATAMSNDSQTLPATDDVLEKTRRGACYVCNESTKSKVKTDDFVKMPLQDIRNGQKKYSTRILETLQHQFDELTSKHVTCINNAVL</sequence>
<dbReference type="Proteomes" id="UP000829291">
    <property type="component" value="Chromosome 7"/>
</dbReference>
<accession>A0A6J0B6A3</accession>
<evidence type="ECO:0000313" key="6">
    <source>
        <dbReference type="Proteomes" id="UP000829291"/>
    </source>
</evidence>
<evidence type="ECO:0000256" key="1">
    <source>
        <dbReference type="ARBA" id="ARBA00004123"/>
    </source>
</evidence>
<keyword evidence="6" id="KW-1185">Reference proteome</keyword>
<dbReference type="AlphaFoldDB" id="A0A6J0B6A3"/>
<dbReference type="InParanoid" id="A0A6J0B6A3"/>
<dbReference type="RefSeq" id="XP_015509691.1">
    <property type="nucleotide sequence ID" value="XM_015654205.2"/>
</dbReference>
<dbReference type="InterPro" id="IPR019191">
    <property type="entry name" value="Essential_protein_Yae1_N"/>
</dbReference>
<dbReference type="OrthoDB" id="20086at2759"/>
<dbReference type="GO" id="GO:0005737">
    <property type="term" value="C:cytoplasm"/>
    <property type="evidence" value="ECO:0007669"/>
    <property type="project" value="UniProtKB-SubCell"/>
</dbReference>
<name>A0A6J0B6A3_NEOLC</name>
<reference evidence="7" key="1">
    <citation type="submission" date="2025-08" db="UniProtKB">
        <authorList>
            <consortium name="RefSeq"/>
        </authorList>
    </citation>
    <scope>IDENTIFICATION</scope>
    <source>
        <tissue evidence="7">Thorax and Abdomen</tissue>
    </source>
</reference>
<dbReference type="GO" id="GO:0005634">
    <property type="term" value="C:nucleus"/>
    <property type="evidence" value="ECO:0007669"/>
    <property type="project" value="UniProtKB-SubCell"/>
</dbReference>